<dbReference type="InterPro" id="IPR015887">
    <property type="entry name" value="DNA_glyclase_Znf_dom_DNA_BS"/>
</dbReference>
<keyword evidence="7 16" id="KW-0863">Zinc-finger</keyword>
<comment type="subunit">
    <text evidence="4">Monomer.</text>
</comment>
<dbReference type="SUPFAM" id="SSF81624">
    <property type="entry name" value="N-terminal domain of MutM-like DNA repair proteins"/>
    <property type="match status" value="1"/>
</dbReference>
<evidence type="ECO:0000256" key="11">
    <source>
        <dbReference type="ARBA" id="ARBA00023204"/>
    </source>
</evidence>
<keyword evidence="13" id="KW-0511">Multifunctional enzyme</keyword>
<feature type="domain" description="FPG-type" evidence="17">
    <location>
        <begin position="257"/>
        <end position="291"/>
    </location>
</feature>
<protein>
    <recommendedName>
        <fullName evidence="21">DNA-formamidopyrimidine glycosylase</fullName>
    </recommendedName>
</protein>
<dbReference type="Proteomes" id="UP000230776">
    <property type="component" value="Unassembled WGS sequence"/>
</dbReference>
<dbReference type="InterPro" id="IPR035937">
    <property type="entry name" value="FPG_N"/>
</dbReference>
<dbReference type="FunFam" id="1.10.8.50:FF:000003">
    <property type="entry name" value="Formamidopyrimidine-DNA glycosylase"/>
    <property type="match status" value="1"/>
</dbReference>
<dbReference type="Pfam" id="PF06831">
    <property type="entry name" value="H2TH"/>
    <property type="match status" value="1"/>
</dbReference>
<name>A0A2H0VHP1_9BACT</name>
<organism evidence="19 20">
    <name type="scientific">Candidatus Colwellbacteria bacterium CG10_big_fil_rev_8_21_14_0_10_41_28</name>
    <dbReference type="NCBI Taxonomy" id="1974539"/>
    <lineage>
        <taxon>Bacteria</taxon>
        <taxon>Candidatus Colwelliibacteriota</taxon>
    </lineage>
</organism>
<dbReference type="InterPro" id="IPR000214">
    <property type="entry name" value="Znf_DNA_glyclase/AP_lyase"/>
</dbReference>
<dbReference type="InterPro" id="IPR020629">
    <property type="entry name" value="FPG_Glyclase"/>
</dbReference>
<evidence type="ECO:0008006" key="21">
    <source>
        <dbReference type="Google" id="ProtNLM"/>
    </source>
</evidence>
<keyword evidence="11" id="KW-0234">DNA repair</keyword>
<dbReference type="EMBL" id="PFAG01000009">
    <property type="protein sequence ID" value="PIR98608.1"/>
    <property type="molecule type" value="Genomic_DNA"/>
</dbReference>
<evidence type="ECO:0000256" key="6">
    <source>
        <dbReference type="ARBA" id="ARBA00022763"/>
    </source>
</evidence>
<evidence type="ECO:0000256" key="1">
    <source>
        <dbReference type="ARBA" id="ARBA00001668"/>
    </source>
</evidence>
<proteinExistence type="inferred from homology"/>
<dbReference type="Pfam" id="PF06827">
    <property type="entry name" value="zf-FPG_IleRS"/>
    <property type="match status" value="1"/>
</dbReference>
<dbReference type="SUPFAM" id="SSF57716">
    <property type="entry name" value="Glucocorticoid receptor-like (DNA-binding domain)"/>
    <property type="match status" value="1"/>
</dbReference>
<dbReference type="PROSITE" id="PS01242">
    <property type="entry name" value="ZF_FPG_1"/>
    <property type="match status" value="1"/>
</dbReference>
<dbReference type="InterPro" id="IPR010663">
    <property type="entry name" value="Znf_FPG/IleRS"/>
</dbReference>
<evidence type="ECO:0000256" key="12">
    <source>
        <dbReference type="ARBA" id="ARBA00023239"/>
    </source>
</evidence>
<gene>
    <name evidence="19" type="ORF">COT88_00705</name>
</gene>
<evidence type="ECO:0000256" key="8">
    <source>
        <dbReference type="ARBA" id="ARBA00022801"/>
    </source>
</evidence>
<dbReference type="NCBIfam" id="NF002211">
    <property type="entry name" value="PRK01103.1"/>
    <property type="match status" value="1"/>
</dbReference>
<dbReference type="Gene3D" id="1.10.8.50">
    <property type="match status" value="1"/>
</dbReference>
<dbReference type="NCBIfam" id="TIGR00577">
    <property type="entry name" value="fpg"/>
    <property type="match status" value="1"/>
</dbReference>
<keyword evidence="5" id="KW-0479">Metal-binding</keyword>
<dbReference type="GO" id="GO:0140078">
    <property type="term" value="F:class I DNA-(apurinic or apyrimidinic site) endonuclease activity"/>
    <property type="evidence" value="ECO:0007669"/>
    <property type="project" value="UniProtKB-EC"/>
</dbReference>
<evidence type="ECO:0000259" key="17">
    <source>
        <dbReference type="PROSITE" id="PS51066"/>
    </source>
</evidence>
<keyword evidence="6" id="KW-0227">DNA damage</keyword>
<dbReference type="Gene3D" id="3.20.190.10">
    <property type="entry name" value="MutM-like, N-terminal"/>
    <property type="match status" value="1"/>
</dbReference>
<dbReference type="SMART" id="SM01232">
    <property type="entry name" value="H2TH"/>
    <property type="match status" value="1"/>
</dbReference>
<comment type="catalytic activity">
    <reaction evidence="15">
        <text>2'-deoxyribonucleotide-(2'-deoxyribose 5'-phosphate)-2'-deoxyribonucleotide-DNA = a 3'-end 2'-deoxyribonucleotide-(2,3-dehydro-2,3-deoxyribose 5'-phosphate)-DNA + a 5'-end 5'-phospho-2'-deoxyribonucleoside-DNA + H(+)</text>
        <dbReference type="Rhea" id="RHEA:66592"/>
        <dbReference type="Rhea" id="RHEA-COMP:13180"/>
        <dbReference type="Rhea" id="RHEA-COMP:16897"/>
        <dbReference type="Rhea" id="RHEA-COMP:17067"/>
        <dbReference type="ChEBI" id="CHEBI:15378"/>
        <dbReference type="ChEBI" id="CHEBI:136412"/>
        <dbReference type="ChEBI" id="CHEBI:157695"/>
        <dbReference type="ChEBI" id="CHEBI:167181"/>
        <dbReference type="EC" id="4.2.99.18"/>
    </reaction>
</comment>
<evidence type="ECO:0000256" key="13">
    <source>
        <dbReference type="ARBA" id="ARBA00023268"/>
    </source>
</evidence>
<evidence type="ECO:0000256" key="10">
    <source>
        <dbReference type="ARBA" id="ARBA00023125"/>
    </source>
</evidence>
<evidence type="ECO:0000256" key="4">
    <source>
        <dbReference type="ARBA" id="ARBA00011245"/>
    </source>
</evidence>
<dbReference type="PANTHER" id="PTHR22993:SF9">
    <property type="entry name" value="FORMAMIDOPYRIMIDINE-DNA GLYCOSYLASE"/>
    <property type="match status" value="1"/>
</dbReference>
<dbReference type="CDD" id="cd08966">
    <property type="entry name" value="EcFpg-like_N"/>
    <property type="match status" value="1"/>
</dbReference>
<reference evidence="20" key="1">
    <citation type="submission" date="2017-09" db="EMBL/GenBank/DDBJ databases">
        <title>Depth-based differentiation of microbial function through sediment-hosted aquifers and enrichment of novel symbionts in the deep terrestrial subsurface.</title>
        <authorList>
            <person name="Probst A.J."/>
            <person name="Ladd B."/>
            <person name="Jarett J.K."/>
            <person name="Geller-Mcgrath D.E."/>
            <person name="Sieber C.M.K."/>
            <person name="Emerson J.B."/>
            <person name="Anantharaman K."/>
            <person name="Thomas B.C."/>
            <person name="Malmstrom R."/>
            <person name="Stieglmeier M."/>
            <person name="Klingl A."/>
            <person name="Woyke T."/>
            <person name="Ryan C.M."/>
            <person name="Banfield J.F."/>
        </authorList>
    </citation>
    <scope>NUCLEOTIDE SEQUENCE [LARGE SCALE GENOMIC DNA]</scope>
</reference>
<comment type="cofactor">
    <cofactor evidence="2">
        <name>Zn(2+)</name>
        <dbReference type="ChEBI" id="CHEBI:29105"/>
    </cofactor>
</comment>
<dbReference type="PANTHER" id="PTHR22993">
    <property type="entry name" value="FORMAMIDOPYRIMIDINE-DNA GLYCOSYLASE"/>
    <property type="match status" value="1"/>
</dbReference>
<keyword evidence="9" id="KW-0862">Zinc</keyword>
<dbReference type="GO" id="GO:0034039">
    <property type="term" value="F:8-oxo-7,8-dihydroguanine DNA N-glycosylase activity"/>
    <property type="evidence" value="ECO:0007669"/>
    <property type="project" value="TreeGrafter"/>
</dbReference>
<sequence>MPELPEVHTIAKELNKKVSGRAITDYWSDWPKSIKSSNTTKFKKELIGLRIKSVDRIGKNIVFHLSREKVLLIHQKMTGHLMVGRWSVKKRSNKWVVESEIRGVFQERVNQYIHNIFYLDNEGMIALSDMRKFGKLYLGSKKEVLGLPEIKNLGPDALNITQEEFNKRIAKKKKAIKLTLMDPSVVAGIGNIYADEILWSARVHPLRSSNSISNKELRKVFKYTKEILDKAIKLRGSSVGDYRDASGEKGSYSDHMLVYRLTGSPCKRCATPIERAKAGQRSAHFCPRCQEL</sequence>
<dbReference type="PROSITE" id="PS51068">
    <property type="entry name" value="FPG_CAT"/>
    <property type="match status" value="1"/>
</dbReference>
<dbReference type="GO" id="GO:0006284">
    <property type="term" value="P:base-excision repair"/>
    <property type="evidence" value="ECO:0007669"/>
    <property type="project" value="InterPro"/>
</dbReference>
<evidence type="ECO:0000256" key="9">
    <source>
        <dbReference type="ARBA" id="ARBA00022833"/>
    </source>
</evidence>
<comment type="similarity">
    <text evidence="3">Belongs to the FPG family.</text>
</comment>
<dbReference type="InterPro" id="IPR015886">
    <property type="entry name" value="H2TH_FPG"/>
</dbReference>
<evidence type="ECO:0000259" key="18">
    <source>
        <dbReference type="PROSITE" id="PS51068"/>
    </source>
</evidence>
<dbReference type="SUPFAM" id="SSF46946">
    <property type="entry name" value="S13-like H2TH domain"/>
    <property type="match status" value="1"/>
</dbReference>
<keyword evidence="10" id="KW-0238">DNA-binding</keyword>
<evidence type="ECO:0000256" key="16">
    <source>
        <dbReference type="PROSITE-ProRule" id="PRU00391"/>
    </source>
</evidence>
<dbReference type="PROSITE" id="PS51066">
    <property type="entry name" value="ZF_FPG_2"/>
    <property type="match status" value="1"/>
</dbReference>
<evidence type="ECO:0000313" key="20">
    <source>
        <dbReference type="Proteomes" id="UP000230776"/>
    </source>
</evidence>
<accession>A0A2H0VHP1</accession>
<dbReference type="InterPro" id="IPR012319">
    <property type="entry name" value="FPG_cat"/>
</dbReference>
<dbReference type="AlphaFoldDB" id="A0A2H0VHP1"/>
<dbReference type="GO" id="GO:0008270">
    <property type="term" value="F:zinc ion binding"/>
    <property type="evidence" value="ECO:0007669"/>
    <property type="project" value="UniProtKB-KW"/>
</dbReference>
<evidence type="ECO:0000256" key="14">
    <source>
        <dbReference type="ARBA" id="ARBA00023295"/>
    </source>
</evidence>
<feature type="domain" description="Formamidopyrimidine-DNA glycosylase catalytic" evidence="18">
    <location>
        <begin position="2"/>
        <end position="134"/>
    </location>
</feature>
<keyword evidence="8" id="KW-0378">Hydrolase</keyword>
<evidence type="ECO:0000256" key="2">
    <source>
        <dbReference type="ARBA" id="ARBA00001947"/>
    </source>
</evidence>
<comment type="caution">
    <text evidence="19">The sequence shown here is derived from an EMBL/GenBank/DDBJ whole genome shotgun (WGS) entry which is preliminary data.</text>
</comment>
<evidence type="ECO:0000256" key="7">
    <source>
        <dbReference type="ARBA" id="ARBA00022771"/>
    </source>
</evidence>
<evidence type="ECO:0000256" key="3">
    <source>
        <dbReference type="ARBA" id="ARBA00009409"/>
    </source>
</evidence>
<evidence type="ECO:0000256" key="15">
    <source>
        <dbReference type="ARBA" id="ARBA00044632"/>
    </source>
</evidence>
<dbReference type="Pfam" id="PF01149">
    <property type="entry name" value="Fapy_DNA_glyco"/>
    <property type="match status" value="1"/>
</dbReference>
<dbReference type="GO" id="GO:0003684">
    <property type="term" value="F:damaged DNA binding"/>
    <property type="evidence" value="ECO:0007669"/>
    <property type="project" value="InterPro"/>
</dbReference>
<evidence type="ECO:0000256" key="5">
    <source>
        <dbReference type="ARBA" id="ARBA00022723"/>
    </source>
</evidence>
<keyword evidence="12" id="KW-0456">Lyase</keyword>
<keyword evidence="14" id="KW-0326">Glycosidase</keyword>
<dbReference type="InterPro" id="IPR010979">
    <property type="entry name" value="Ribosomal_uS13-like_H2TH"/>
</dbReference>
<comment type="catalytic activity">
    <reaction evidence="1">
        <text>Hydrolysis of DNA containing ring-opened 7-methylguanine residues, releasing 2,6-diamino-4-hydroxy-5-(N-methyl)formamidopyrimidine.</text>
        <dbReference type="EC" id="3.2.2.23"/>
    </reaction>
</comment>
<dbReference type="SMART" id="SM00898">
    <property type="entry name" value="Fapy_DNA_glyco"/>
    <property type="match status" value="1"/>
</dbReference>
<evidence type="ECO:0000313" key="19">
    <source>
        <dbReference type="EMBL" id="PIR98608.1"/>
    </source>
</evidence>